<keyword evidence="1" id="KW-0812">Transmembrane</keyword>
<reference evidence="2 3" key="1">
    <citation type="submission" date="2023-08" db="EMBL/GenBank/DDBJ databases">
        <title>Nocardioides seae sp. nov., a bacterium isolated from a soil.</title>
        <authorList>
            <person name="Wang X."/>
        </authorList>
    </citation>
    <scope>NUCLEOTIDE SEQUENCE [LARGE SCALE GENOMIC DNA]</scope>
    <source>
        <strain evidence="2 3">YZH12</strain>
    </source>
</reference>
<dbReference type="Proteomes" id="UP001268542">
    <property type="component" value="Unassembled WGS sequence"/>
</dbReference>
<feature type="transmembrane region" description="Helical" evidence="1">
    <location>
        <begin position="35"/>
        <end position="57"/>
    </location>
</feature>
<accession>A0ABU3PXN0</accession>
<dbReference type="EMBL" id="JAVYII010000004">
    <property type="protein sequence ID" value="MDT9593535.1"/>
    <property type="molecule type" value="Genomic_DNA"/>
</dbReference>
<feature type="transmembrane region" description="Helical" evidence="1">
    <location>
        <begin position="7"/>
        <end position="29"/>
    </location>
</feature>
<sequence>MRTFERVYFWSLVAFSVVVVAFAAGVVALQVAGVGFHTVMVISAVVLNPLVVALQWWSLAIRRRDRLAKHAAAITA</sequence>
<evidence type="ECO:0000256" key="1">
    <source>
        <dbReference type="SAM" id="Phobius"/>
    </source>
</evidence>
<keyword evidence="1" id="KW-1133">Transmembrane helix</keyword>
<keyword evidence="1" id="KW-0472">Membrane</keyword>
<name>A0ABU3PXN0_9ACTN</name>
<protein>
    <submittedName>
        <fullName evidence="2">Uncharacterized protein</fullName>
    </submittedName>
</protein>
<evidence type="ECO:0000313" key="2">
    <source>
        <dbReference type="EMBL" id="MDT9593535.1"/>
    </source>
</evidence>
<keyword evidence="3" id="KW-1185">Reference proteome</keyword>
<proteinExistence type="predicted"/>
<comment type="caution">
    <text evidence="2">The sequence shown here is derived from an EMBL/GenBank/DDBJ whole genome shotgun (WGS) entry which is preliminary data.</text>
</comment>
<evidence type="ECO:0000313" key="3">
    <source>
        <dbReference type="Proteomes" id="UP001268542"/>
    </source>
</evidence>
<gene>
    <name evidence="2" type="ORF">RDV89_10690</name>
</gene>
<dbReference type="RefSeq" id="WP_315733029.1">
    <property type="nucleotide sequence ID" value="NZ_JAVYII010000004.1"/>
</dbReference>
<organism evidence="2 3">
    <name type="scientific">Nocardioides imazamoxiresistens</name>
    <dbReference type="NCBI Taxonomy" id="3231893"/>
    <lineage>
        <taxon>Bacteria</taxon>
        <taxon>Bacillati</taxon>
        <taxon>Actinomycetota</taxon>
        <taxon>Actinomycetes</taxon>
        <taxon>Propionibacteriales</taxon>
        <taxon>Nocardioidaceae</taxon>
        <taxon>Nocardioides</taxon>
    </lineage>
</organism>